<feature type="zinc finger region" description="C3H1-type" evidence="5">
    <location>
        <begin position="133"/>
        <end position="161"/>
    </location>
</feature>
<feature type="domain" description="C3H1-type" evidence="7">
    <location>
        <begin position="46"/>
        <end position="74"/>
    </location>
</feature>
<reference evidence="9" key="1">
    <citation type="submission" date="2025-08" db="UniProtKB">
        <authorList>
            <consortium name="RefSeq"/>
        </authorList>
    </citation>
    <scope>IDENTIFICATION</scope>
</reference>
<name>A0A6J1D7Z1_MOMCH</name>
<dbReference type="OrthoDB" id="411372at2759"/>
<dbReference type="Proteomes" id="UP000504603">
    <property type="component" value="Unplaced"/>
</dbReference>
<dbReference type="Gene3D" id="4.10.1000.10">
    <property type="entry name" value="Zinc finger, CCCH-type"/>
    <property type="match status" value="2"/>
</dbReference>
<evidence type="ECO:0000256" key="3">
    <source>
        <dbReference type="ARBA" id="ARBA00022833"/>
    </source>
</evidence>
<dbReference type="SUPFAM" id="SSF90229">
    <property type="entry name" value="CCCH zinc finger"/>
    <property type="match status" value="5"/>
</dbReference>
<feature type="domain" description="C3H1-type" evidence="7">
    <location>
        <begin position="133"/>
        <end position="161"/>
    </location>
</feature>
<feature type="domain" description="C3H1-type" evidence="7">
    <location>
        <begin position="88"/>
        <end position="116"/>
    </location>
</feature>
<keyword evidence="3 5" id="KW-0862">Zinc</keyword>
<evidence type="ECO:0000256" key="6">
    <source>
        <dbReference type="SAM" id="MobiDB-lite"/>
    </source>
</evidence>
<dbReference type="GO" id="GO:0003729">
    <property type="term" value="F:mRNA binding"/>
    <property type="evidence" value="ECO:0007669"/>
    <property type="project" value="UniProtKB-ARBA"/>
</dbReference>
<dbReference type="InterPro" id="IPR036855">
    <property type="entry name" value="Znf_CCCH_sf"/>
</dbReference>
<dbReference type="Pfam" id="PF00642">
    <property type="entry name" value="zf-CCCH"/>
    <property type="match status" value="5"/>
</dbReference>
<feature type="compositionally biased region" description="Low complexity" evidence="6">
    <location>
        <begin position="418"/>
        <end position="436"/>
    </location>
</feature>
<accession>A0A6J1D7Z1</accession>
<evidence type="ECO:0000259" key="7">
    <source>
        <dbReference type="PROSITE" id="PS50103"/>
    </source>
</evidence>
<sequence>MPDNLQVQRNAVPNQSPDISEALWRLEIGDNQDGGDAEESSPYPDRPGEPDCLYYMRTGSCSYGSNCRFNHPVYVAQGALYNGELPERIGQPDCEYFLKTGTCKYGGSCKYHHPRDRRGAGPVTFNILGLPMRQEEKSCPYYLRTGSCKFGVSCKFNHPQPSSVGNMLPQARPGALGSAGTPFMPSSGLPYSGGIPAWSLPRVQYMPGPCVQGQQSYVPVLVSPSQGAIAAQDWNTYMGNVSPVLPNLGYGSVNLDDSYSNGHLALSTSTPALPDRPDQPECRYFMNNGTCKYGSDCKFHHPKQRIAQSATNALGLPSRPGQAVCSYYGMYGLCKYGPSCKFDHPSATYPYNYGFTLPVLDSSFLKYPSNNLSISSHETSAQTLSKSSEWVQKADASNNKRRTTDAKVVDNTAEEATSVSSSLPPGGSESLQDQSG</sequence>
<keyword evidence="2 5" id="KW-0863">Zinc-finger</keyword>
<dbReference type="GO" id="GO:0008270">
    <property type="term" value="F:zinc ion binding"/>
    <property type="evidence" value="ECO:0007669"/>
    <property type="project" value="UniProtKB-KW"/>
</dbReference>
<keyword evidence="8" id="KW-1185">Reference proteome</keyword>
<dbReference type="KEGG" id="mcha:111018110"/>
<feature type="domain" description="C3H1-type" evidence="7">
    <location>
        <begin position="276"/>
        <end position="304"/>
    </location>
</feature>
<evidence type="ECO:0000313" key="9">
    <source>
        <dbReference type="RefSeq" id="XP_022149754.1"/>
    </source>
</evidence>
<keyword evidence="1 5" id="KW-0479">Metal-binding</keyword>
<feature type="region of interest" description="Disordered" evidence="6">
    <location>
        <begin position="1"/>
        <end position="20"/>
    </location>
</feature>
<dbReference type="InterPro" id="IPR000571">
    <property type="entry name" value="Znf_CCCH"/>
</dbReference>
<dbReference type="PANTHER" id="PTHR12506:SF50">
    <property type="entry name" value="ZINC FINGER CCCH DOMAIN-CONTAINING PROTEIN 26"/>
    <property type="match status" value="1"/>
</dbReference>
<feature type="zinc finger region" description="C3H1-type" evidence="5">
    <location>
        <begin position="276"/>
        <end position="304"/>
    </location>
</feature>
<dbReference type="Gene3D" id="2.30.30.1190">
    <property type="match status" value="1"/>
</dbReference>
<dbReference type="PANTHER" id="PTHR12506">
    <property type="entry name" value="PROTEIN PHOSPHATASE RELATED"/>
    <property type="match status" value="1"/>
</dbReference>
<feature type="zinc finger region" description="C3H1-type" evidence="5">
    <location>
        <begin position="46"/>
        <end position="74"/>
    </location>
</feature>
<feature type="compositionally biased region" description="Polar residues" evidence="6">
    <location>
        <begin position="1"/>
        <end position="18"/>
    </location>
</feature>
<proteinExistence type="predicted"/>
<dbReference type="PROSITE" id="PS50103">
    <property type="entry name" value="ZF_C3H1"/>
    <property type="match status" value="5"/>
</dbReference>
<evidence type="ECO:0000256" key="1">
    <source>
        <dbReference type="ARBA" id="ARBA00022723"/>
    </source>
</evidence>
<dbReference type="InterPro" id="IPR050974">
    <property type="entry name" value="Plant_ZF_CCCH"/>
</dbReference>
<dbReference type="SMART" id="SM00356">
    <property type="entry name" value="ZnF_C3H1"/>
    <property type="match status" value="5"/>
</dbReference>
<gene>
    <name evidence="9" type="primary">LOC111018110</name>
</gene>
<evidence type="ECO:0000256" key="4">
    <source>
        <dbReference type="ARBA" id="ARBA00023125"/>
    </source>
</evidence>
<feature type="zinc finger region" description="C3H1-type" evidence="5">
    <location>
        <begin position="319"/>
        <end position="347"/>
    </location>
</feature>
<organism evidence="8 9">
    <name type="scientific">Momordica charantia</name>
    <name type="common">Bitter gourd</name>
    <name type="synonym">Balsam pear</name>
    <dbReference type="NCBI Taxonomy" id="3673"/>
    <lineage>
        <taxon>Eukaryota</taxon>
        <taxon>Viridiplantae</taxon>
        <taxon>Streptophyta</taxon>
        <taxon>Embryophyta</taxon>
        <taxon>Tracheophyta</taxon>
        <taxon>Spermatophyta</taxon>
        <taxon>Magnoliopsida</taxon>
        <taxon>eudicotyledons</taxon>
        <taxon>Gunneridae</taxon>
        <taxon>Pentapetalae</taxon>
        <taxon>rosids</taxon>
        <taxon>fabids</taxon>
        <taxon>Cucurbitales</taxon>
        <taxon>Cucurbitaceae</taxon>
        <taxon>Momordiceae</taxon>
        <taxon>Momordica</taxon>
    </lineage>
</organism>
<dbReference type="RefSeq" id="XP_022149754.1">
    <property type="nucleotide sequence ID" value="XM_022294062.1"/>
</dbReference>
<evidence type="ECO:0000256" key="5">
    <source>
        <dbReference type="PROSITE-ProRule" id="PRU00723"/>
    </source>
</evidence>
<dbReference type="AlphaFoldDB" id="A0A6J1D7Z1"/>
<feature type="region of interest" description="Disordered" evidence="6">
    <location>
        <begin position="384"/>
        <end position="436"/>
    </location>
</feature>
<keyword evidence="4" id="KW-0238">DNA-binding</keyword>
<evidence type="ECO:0000256" key="2">
    <source>
        <dbReference type="ARBA" id="ARBA00022771"/>
    </source>
</evidence>
<protein>
    <submittedName>
        <fullName evidence="9">Zinc finger CCCH domain-containing protein 3</fullName>
    </submittedName>
</protein>
<dbReference type="GeneID" id="111018110"/>
<feature type="domain" description="C3H1-type" evidence="7">
    <location>
        <begin position="319"/>
        <end position="347"/>
    </location>
</feature>
<evidence type="ECO:0000313" key="8">
    <source>
        <dbReference type="Proteomes" id="UP000504603"/>
    </source>
</evidence>
<feature type="zinc finger region" description="C3H1-type" evidence="5">
    <location>
        <begin position="88"/>
        <end position="116"/>
    </location>
</feature>
<dbReference type="GO" id="GO:0003677">
    <property type="term" value="F:DNA binding"/>
    <property type="evidence" value="ECO:0007669"/>
    <property type="project" value="UniProtKB-KW"/>
</dbReference>